<dbReference type="PANTHER" id="PTHR33395">
    <property type="entry name" value="TRANSCRIPTASE, PUTATIVE-RELATED-RELATED"/>
    <property type="match status" value="1"/>
</dbReference>
<keyword evidence="2" id="KW-1185">Reference proteome</keyword>
<gene>
    <name evidence="1" type="ORF">WISP_52371</name>
</gene>
<proteinExistence type="predicted"/>
<dbReference type="PANTHER" id="PTHR33395:SF22">
    <property type="entry name" value="REVERSE TRANSCRIPTASE DOMAIN-CONTAINING PROTEIN"/>
    <property type="match status" value="1"/>
</dbReference>
<evidence type="ECO:0000313" key="1">
    <source>
        <dbReference type="EMBL" id="KAJ7419742.1"/>
    </source>
</evidence>
<comment type="caution">
    <text evidence="1">The sequence shown here is derived from an EMBL/GenBank/DDBJ whole genome shotgun (WGS) entry which is preliminary data.</text>
</comment>
<dbReference type="EMBL" id="WHWB01033463">
    <property type="protein sequence ID" value="KAJ7419742.1"/>
    <property type="molecule type" value="Genomic_DNA"/>
</dbReference>
<protein>
    <submittedName>
        <fullName evidence="1">Uncharacterized protein</fullName>
    </submittedName>
</protein>
<reference evidence="1" key="1">
    <citation type="submission" date="2019-10" db="EMBL/GenBank/DDBJ databases">
        <authorList>
            <person name="Soares A.E.R."/>
            <person name="Aleixo A."/>
            <person name="Schneider P."/>
            <person name="Miyaki C.Y."/>
            <person name="Schneider M.P."/>
            <person name="Mello C."/>
            <person name="Vasconcelos A.T.R."/>
        </authorList>
    </citation>
    <scope>NUCLEOTIDE SEQUENCE</scope>
    <source>
        <tissue evidence="1">Muscle</tissue>
    </source>
</reference>
<name>A0ABQ9DJE2_9PASS</name>
<accession>A0ABQ9DJE2</accession>
<organism evidence="1 2">
    <name type="scientific">Willisornis vidua</name>
    <name type="common">Xingu scale-backed antbird</name>
    <dbReference type="NCBI Taxonomy" id="1566151"/>
    <lineage>
        <taxon>Eukaryota</taxon>
        <taxon>Metazoa</taxon>
        <taxon>Chordata</taxon>
        <taxon>Craniata</taxon>
        <taxon>Vertebrata</taxon>
        <taxon>Euteleostomi</taxon>
        <taxon>Archelosauria</taxon>
        <taxon>Archosauria</taxon>
        <taxon>Dinosauria</taxon>
        <taxon>Saurischia</taxon>
        <taxon>Theropoda</taxon>
        <taxon>Coelurosauria</taxon>
        <taxon>Aves</taxon>
        <taxon>Neognathae</taxon>
        <taxon>Neoaves</taxon>
        <taxon>Telluraves</taxon>
        <taxon>Australaves</taxon>
        <taxon>Passeriformes</taxon>
        <taxon>Thamnophilidae</taxon>
        <taxon>Willisornis</taxon>
    </lineage>
</organism>
<sequence>MVFISTPNYASAYAQQTSFPPSIGPFNPDEQAPKLTNQNENLLLQLDPYKSMGPDEIHPRILKELPHVITKSLSMVFEWSWESREIPVDWKVINIVLIFMKGKKEDPRNYRPVNLTSVPSKIMANGVIIAVSCMGPGVGLNDPDGSLPTQHSLRFYNLFPLDLPKIVHNFGEVRLPQCRAEWDNPLPQIPGDALPDAPRTQLALLAARALLTNIQLTIDQDPQVPFHSTAFQHLIPQSLRISRVASSQVQNLALSFVELHIAGDCQVLSFLKATDSNYI</sequence>
<dbReference type="Proteomes" id="UP001145742">
    <property type="component" value="Unassembled WGS sequence"/>
</dbReference>
<evidence type="ECO:0000313" key="2">
    <source>
        <dbReference type="Proteomes" id="UP001145742"/>
    </source>
</evidence>